<dbReference type="Proteomes" id="UP001062632">
    <property type="component" value="Unassembled WGS sequence"/>
</dbReference>
<organism evidence="1 2">
    <name type="scientific">Neokomagataea thailandica NBRC 106555</name>
    <dbReference type="NCBI Taxonomy" id="1223520"/>
    <lineage>
        <taxon>Bacteria</taxon>
        <taxon>Pseudomonadati</taxon>
        <taxon>Pseudomonadota</taxon>
        <taxon>Alphaproteobacteria</taxon>
        <taxon>Acetobacterales</taxon>
        <taxon>Acetobacteraceae</taxon>
        <taxon>Neokomagataea</taxon>
    </lineage>
</organism>
<accession>A0ABQ0QPD6</accession>
<reference evidence="1 2" key="1">
    <citation type="submission" date="2013-04" db="EMBL/GenBank/DDBJ databases">
        <title>The genome sequencing project of 58 acetic acid bacteria.</title>
        <authorList>
            <person name="Okamoto-Kainuma A."/>
            <person name="Ishikawa M."/>
            <person name="Umino S."/>
            <person name="Koizumi Y."/>
            <person name="Shiwa Y."/>
            <person name="Yoshikawa H."/>
            <person name="Matsutani M."/>
            <person name="Matsushita K."/>
        </authorList>
    </citation>
    <scope>NUCLEOTIDE SEQUENCE [LARGE SCALE GENOMIC DNA]</scope>
    <source>
        <strain evidence="1 2">NBRC 106555</strain>
    </source>
</reference>
<protein>
    <submittedName>
        <fullName evidence="1">Uncharacterized protein</fullName>
    </submittedName>
</protein>
<evidence type="ECO:0000313" key="2">
    <source>
        <dbReference type="Proteomes" id="UP001062632"/>
    </source>
</evidence>
<keyword evidence="2" id="KW-1185">Reference proteome</keyword>
<dbReference type="EMBL" id="BAQC01000022">
    <property type="protein sequence ID" value="GBR52255.1"/>
    <property type="molecule type" value="Genomic_DNA"/>
</dbReference>
<evidence type="ECO:0000313" key="1">
    <source>
        <dbReference type="EMBL" id="GBR52255.1"/>
    </source>
</evidence>
<sequence length="83" mass="9410">MAGKKRKAAQPFWGGDAIVPDIVYPAEDAACLVSNFYAEQGEGRQKYQRYDNRENEWQPFPLPKLALKPLVKWPESNSENSAP</sequence>
<name>A0ABQ0QPD6_9PROT</name>
<proteinExistence type="predicted"/>
<comment type="caution">
    <text evidence="1">The sequence shown here is derived from an EMBL/GenBank/DDBJ whole genome shotgun (WGS) entry which is preliminary data.</text>
</comment>
<gene>
    <name evidence="1" type="ORF">AA106555_0852</name>
</gene>